<dbReference type="PANTHER" id="PTHR36842:SF1">
    <property type="entry name" value="PROTEIN TOLB"/>
    <property type="match status" value="1"/>
</dbReference>
<reference evidence="2" key="1">
    <citation type="submission" date="2021-03" db="EMBL/GenBank/DDBJ databases">
        <title>Acanthopleuribacteraceae sp. M133.</title>
        <authorList>
            <person name="Wang G."/>
        </authorList>
    </citation>
    <scope>NUCLEOTIDE SEQUENCE</scope>
    <source>
        <strain evidence="2">M133</strain>
    </source>
</reference>
<evidence type="ECO:0000256" key="1">
    <source>
        <dbReference type="ARBA" id="ARBA00009820"/>
    </source>
</evidence>
<dbReference type="Pfam" id="PF07676">
    <property type="entry name" value="PD40"/>
    <property type="match status" value="4"/>
</dbReference>
<evidence type="ECO:0000313" key="2">
    <source>
        <dbReference type="EMBL" id="QTD49511.1"/>
    </source>
</evidence>
<dbReference type="KEGG" id="scor:J3U87_28325"/>
<dbReference type="Proteomes" id="UP000663929">
    <property type="component" value="Chromosome"/>
</dbReference>
<sequence length="285" mass="32159">MLPMLLTTLLLIESGPPNFHRPMWSPDGKYLAFMSDSVGNWELFLWDQRSPKPTRITESPSFDGYAFWAPDGKRFLYIMAGETVPQAIYLYDLTRKTSRALTKPNDGAIGGKFSPDGKSILHSRDHDGVRHIYVMDEHGGNVKRLTHGSATYHGSPIYDPAGERIAYVKNEGTGYELRLMDPTGKPLGVVTRDASRIYGLWWSPDGKWLAYNAERDGAYEIFKIEVDGGKPIRLTHNRSIDHLPVWLSQDRLVFTSYRGGPEEVYEMNADGSMVKKVAMPTMPTK</sequence>
<dbReference type="AlphaFoldDB" id="A0A8A4TKV8"/>
<dbReference type="InterPro" id="IPR011042">
    <property type="entry name" value="6-blade_b-propeller_TolB-like"/>
</dbReference>
<protein>
    <submittedName>
        <fullName evidence="2">PD40 domain-containing protein</fullName>
    </submittedName>
</protein>
<evidence type="ECO:0000313" key="3">
    <source>
        <dbReference type="Proteomes" id="UP000663929"/>
    </source>
</evidence>
<accession>A0A8A4TKV8</accession>
<dbReference type="InterPro" id="IPR011659">
    <property type="entry name" value="WD40"/>
</dbReference>
<name>A0A8A4TKV8_SULCO</name>
<keyword evidence="3" id="KW-1185">Reference proteome</keyword>
<comment type="similarity">
    <text evidence="1">Belongs to the TolB family.</text>
</comment>
<dbReference type="Gene3D" id="2.120.10.30">
    <property type="entry name" value="TolB, C-terminal domain"/>
    <property type="match status" value="2"/>
</dbReference>
<organism evidence="2 3">
    <name type="scientific">Sulfidibacter corallicola</name>
    <dbReference type="NCBI Taxonomy" id="2818388"/>
    <lineage>
        <taxon>Bacteria</taxon>
        <taxon>Pseudomonadati</taxon>
        <taxon>Acidobacteriota</taxon>
        <taxon>Holophagae</taxon>
        <taxon>Acanthopleuribacterales</taxon>
        <taxon>Acanthopleuribacteraceae</taxon>
        <taxon>Sulfidibacter</taxon>
    </lineage>
</organism>
<dbReference type="SUPFAM" id="SSF82171">
    <property type="entry name" value="DPP6 N-terminal domain-like"/>
    <property type="match status" value="1"/>
</dbReference>
<dbReference type="PANTHER" id="PTHR36842">
    <property type="entry name" value="PROTEIN TOLB HOMOLOG"/>
    <property type="match status" value="1"/>
</dbReference>
<gene>
    <name evidence="2" type="ORF">J3U87_28325</name>
</gene>
<proteinExistence type="inferred from homology"/>
<dbReference type="RefSeq" id="WP_237379143.1">
    <property type="nucleotide sequence ID" value="NZ_CP071793.1"/>
</dbReference>
<dbReference type="EMBL" id="CP071793">
    <property type="protein sequence ID" value="QTD49511.1"/>
    <property type="molecule type" value="Genomic_DNA"/>
</dbReference>